<evidence type="ECO:0000313" key="2">
    <source>
        <dbReference type="EMBL" id="KAG0148782.1"/>
    </source>
</evidence>
<feature type="compositionally biased region" description="Polar residues" evidence="1">
    <location>
        <begin position="581"/>
        <end position="591"/>
    </location>
</feature>
<dbReference type="OrthoDB" id="2506661at2759"/>
<dbReference type="Proteomes" id="UP000886653">
    <property type="component" value="Unassembled WGS sequence"/>
</dbReference>
<feature type="compositionally biased region" description="Low complexity" evidence="1">
    <location>
        <begin position="481"/>
        <end position="493"/>
    </location>
</feature>
<feature type="region of interest" description="Disordered" evidence="1">
    <location>
        <begin position="637"/>
        <end position="673"/>
    </location>
</feature>
<feature type="region of interest" description="Disordered" evidence="1">
    <location>
        <begin position="472"/>
        <end position="504"/>
    </location>
</feature>
<name>A0A9P6NNH2_9BASI</name>
<dbReference type="EMBL" id="MU167233">
    <property type="protein sequence ID" value="KAG0148782.1"/>
    <property type="molecule type" value="Genomic_DNA"/>
</dbReference>
<feature type="region of interest" description="Disordered" evidence="1">
    <location>
        <begin position="94"/>
        <end position="167"/>
    </location>
</feature>
<feature type="region of interest" description="Disordered" evidence="1">
    <location>
        <begin position="539"/>
        <end position="595"/>
    </location>
</feature>
<feature type="compositionally biased region" description="Polar residues" evidence="1">
    <location>
        <begin position="550"/>
        <end position="559"/>
    </location>
</feature>
<feature type="region of interest" description="Disordered" evidence="1">
    <location>
        <begin position="341"/>
        <end position="405"/>
    </location>
</feature>
<feature type="region of interest" description="Disordered" evidence="1">
    <location>
        <begin position="220"/>
        <end position="275"/>
    </location>
</feature>
<feature type="compositionally biased region" description="Low complexity" evidence="1">
    <location>
        <begin position="264"/>
        <end position="275"/>
    </location>
</feature>
<feature type="compositionally biased region" description="Low complexity" evidence="1">
    <location>
        <begin position="94"/>
        <end position="108"/>
    </location>
</feature>
<feature type="compositionally biased region" description="Low complexity" evidence="1">
    <location>
        <begin position="220"/>
        <end position="234"/>
    </location>
</feature>
<reference evidence="2" key="1">
    <citation type="submission" date="2013-11" db="EMBL/GenBank/DDBJ databases">
        <title>Genome sequence of the fusiform rust pathogen reveals effectors for host alternation and coevolution with pine.</title>
        <authorList>
            <consortium name="DOE Joint Genome Institute"/>
            <person name="Smith K."/>
            <person name="Pendleton A."/>
            <person name="Kubisiak T."/>
            <person name="Anderson C."/>
            <person name="Salamov A."/>
            <person name="Aerts A."/>
            <person name="Riley R."/>
            <person name="Clum A."/>
            <person name="Lindquist E."/>
            <person name="Ence D."/>
            <person name="Campbell M."/>
            <person name="Kronenberg Z."/>
            <person name="Feau N."/>
            <person name="Dhillon B."/>
            <person name="Hamelin R."/>
            <person name="Burleigh J."/>
            <person name="Smith J."/>
            <person name="Yandell M."/>
            <person name="Nelson C."/>
            <person name="Grigoriev I."/>
            <person name="Davis J."/>
        </authorList>
    </citation>
    <scope>NUCLEOTIDE SEQUENCE</scope>
    <source>
        <strain evidence="2">G11</strain>
    </source>
</reference>
<accession>A0A9P6NNH2</accession>
<keyword evidence="3" id="KW-1185">Reference proteome</keyword>
<sequence>MSSLEPPPQLAPSRRFFLPHAHPSSSLVPLFLTPSTPRPQSPLTSALVKSPVTQPLSKVDPHSQLQPCLLLVCVVCNQSSAYFSPLAPPLPNRLTSSSLSTQSNHSSNPINTHGSSSSLNRSCSHSTQPSTFSSFGPAEQELPLLEPNHPSTASSSTSPKTSQKNPPVWVSGQIHAICSSCHHLARLPSSRLYQSSDQQLDMPSHPAHLHPVSLYSDITPLSPSSTSSGSLPSPISLPSPSSLPSPTSRLNLSPHPADVEDGTSSSESSSSSQSGSVASAKLFRLSFIEPSEKCADPKLETSLAPQHHDSLRVPNLRTPSTDVIRLELPPRRKVRRVVSPAYPSEPKEPLATVVESPTPNRFPAGNSPQNGGQALPTQSADIFSSVSSRPGTVTVSPASTSIGTDRGASLRSLLRQAKIPPPNSDHSSTVHQGHLRNASEIWEAALVGTPREPRGMQPPSWQTYLHTRSEERVYHRHRRNPSNSSNISSFQSHPLMRSNTNQSLRARTEGSIDNHAPSQTCSLRLACADRLPVTHDETAGLAGNLGRRPSLSTADSDFNPSAHLYRQPQASESSHPDRCPQRTSPLANQAITDPHVPPLARQSSSHGLFGRFMGNARKDFIRRPNTATGFSTHFTSASASAKVTRPLDRPTLDPIPTPTPTPHPTTPTTARPTPVPRVIALASPLNGSNKRPSTSVPHTHNSVPAFNINAQRPMTALASPCAPQYGSWPRTEAKVKVSAERPKPVSRRLSKSVPVTPTTGVFETAAPLPTLISGTFPLPLADQNSRLPPEDFHSKSRNLTIAIHPRPSSDTFRPGQRLMLFVRRNGASARRKYGTMGVVLSGVLVERRSGTSHEFLRVVRPLVTAGAGVGGRLVEGGGDEWAVELMIPEYATCGCQPGPLALPSAGMNAFGEVSYTIQLFAEKKQFLSSHETITVKFHLTESIDRRIGGHLTTRPSSVRSSKGRIVFAAGHLGSIEDYSLSHSIYFFHPERVEIFYAFEVRFGPHSNLPTHLIDQLAASARVELRRLVGEDKGLLKGVVERRAPGWSAIDNGWMISGSLEVTDMAALTSPVSPMIPKLRQRERERIETSIKITNQLFLLVNVEDGFGEAGVLGGKKLELSGAIGPALVSQCALRTLGLRIGREVKSANA</sequence>
<feature type="compositionally biased region" description="Low complexity" evidence="1">
    <location>
        <begin position="244"/>
        <end position="254"/>
    </location>
</feature>
<feature type="compositionally biased region" description="Polar residues" evidence="1">
    <location>
        <begin position="366"/>
        <end position="403"/>
    </location>
</feature>
<gene>
    <name evidence="2" type="ORF">CROQUDRAFT_89813</name>
</gene>
<feature type="compositionally biased region" description="Pro residues" evidence="1">
    <location>
        <begin position="653"/>
        <end position="665"/>
    </location>
</feature>
<feature type="compositionally biased region" description="Low complexity" evidence="1">
    <location>
        <begin position="147"/>
        <end position="167"/>
    </location>
</feature>
<protein>
    <submittedName>
        <fullName evidence="2">Uncharacterized protein</fullName>
    </submittedName>
</protein>
<dbReference type="AlphaFoldDB" id="A0A9P6NNH2"/>
<comment type="caution">
    <text evidence="2">The sequence shown here is derived from an EMBL/GenBank/DDBJ whole genome shotgun (WGS) entry which is preliminary data.</text>
</comment>
<evidence type="ECO:0000256" key="1">
    <source>
        <dbReference type="SAM" id="MobiDB-lite"/>
    </source>
</evidence>
<evidence type="ECO:0000313" key="3">
    <source>
        <dbReference type="Proteomes" id="UP000886653"/>
    </source>
</evidence>
<feature type="compositionally biased region" description="Low complexity" evidence="1">
    <location>
        <begin position="115"/>
        <end position="126"/>
    </location>
</feature>
<proteinExistence type="predicted"/>
<organism evidence="2 3">
    <name type="scientific">Cronartium quercuum f. sp. fusiforme G11</name>
    <dbReference type="NCBI Taxonomy" id="708437"/>
    <lineage>
        <taxon>Eukaryota</taxon>
        <taxon>Fungi</taxon>
        <taxon>Dikarya</taxon>
        <taxon>Basidiomycota</taxon>
        <taxon>Pucciniomycotina</taxon>
        <taxon>Pucciniomycetes</taxon>
        <taxon>Pucciniales</taxon>
        <taxon>Coleosporiaceae</taxon>
        <taxon>Cronartium</taxon>
    </lineage>
</organism>